<dbReference type="SUPFAM" id="SSF47384">
    <property type="entry name" value="Homodimeric domain of signal transducing histidine kinase"/>
    <property type="match status" value="1"/>
</dbReference>
<keyword evidence="7" id="KW-0902">Two-component regulatory system</keyword>
<evidence type="ECO:0000256" key="5">
    <source>
        <dbReference type="ARBA" id="ARBA00022679"/>
    </source>
</evidence>
<dbReference type="InterPro" id="IPR036097">
    <property type="entry name" value="HisK_dim/P_sf"/>
</dbReference>
<evidence type="ECO:0000256" key="9">
    <source>
        <dbReference type="SAM" id="Phobius"/>
    </source>
</evidence>
<dbReference type="CDD" id="cd00075">
    <property type="entry name" value="HATPase"/>
    <property type="match status" value="1"/>
</dbReference>
<dbReference type="PANTHER" id="PTHR45453:SF1">
    <property type="entry name" value="PHOSPHATE REGULON SENSOR PROTEIN PHOR"/>
    <property type="match status" value="1"/>
</dbReference>
<dbReference type="GO" id="GO:0016036">
    <property type="term" value="P:cellular response to phosphate starvation"/>
    <property type="evidence" value="ECO:0007669"/>
    <property type="project" value="TreeGrafter"/>
</dbReference>
<feature type="coiled-coil region" evidence="8">
    <location>
        <begin position="44"/>
        <end position="71"/>
    </location>
</feature>
<dbReference type="AlphaFoldDB" id="A0A9D1SX21"/>
<evidence type="ECO:0000313" key="12">
    <source>
        <dbReference type="Proteomes" id="UP000886891"/>
    </source>
</evidence>
<dbReference type="SMART" id="SM00387">
    <property type="entry name" value="HATPase_c"/>
    <property type="match status" value="1"/>
</dbReference>
<dbReference type="FunFam" id="3.30.565.10:FF:000006">
    <property type="entry name" value="Sensor histidine kinase WalK"/>
    <property type="match status" value="1"/>
</dbReference>
<accession>A0A9D1SX21</accession>
<evidence type="ECO:0000256" key="2">
    <source>
        <dbReference type="ARBA" id="ARBA00004370"/>
    </source>
</evidence>
<reference evidence="11" key="1">
    <citation type="submission" date="2020-10" db="EMBL/GenBank/DDBJ databases">
        <authorList>
            <person name="Gilroy R."/>
        </authorList>
    </citation>
    <scope>NUCLEOTIDE SEQUENCE</scope>
    <source>
        <strain evidence="11">23406</strain>
    </source>
</reference>
<feature type="domain" description="Histidine kinase" evidence="10">
    <location>
        <begin position="71"/>
        <end position="280"/>
    </location>
</feature>
<dbReference type="InterPro" id="IPR004358">
    <property type="entry name" value="Sig_transdc_His_kin-like_C"/>
</dbReference>
<keyword evidence="9" id="KW-1133">Transmembrane helix</keyword>
<reference evidence="11" key="2">
    <citation type="journal article" date="2021" name="PeerJ">
        <title>Extensive microbial diversity within the chicken gut microbiome revealed by metagenomics and culture.</title>
        <authorList>
            <person name="Gilroy R."/>
            <person name="Ravi A."/>
            <person name="Getino M."/>
            <person name="Pursley I."/>
            <person name="Horton D.L."/>
            <person name="Alikhan N.F."/>
            <person name="Baker D."/>
            <person name="Gharbi K."/>
            <person name="Hall N."/>
            <person name="Watson M."/>
            <person name="Adriaenssens E.M."/>
            <person name="Foster-Nyarko E."/>
            <person name="Jarju S."/>
            <person name="Secka A."/>
            <person name="Antonio M."/>
            <person name="Oren A."/>
            <person name="Chaudhuri R.R."/>
            <person name="La Ragione R."/>
            <person name="Hildebrand F."/>
            <person name="Pallen M.J."/>
        </authorList>
    </citation>
    <scope>NUCLEOTIDE SEQUENCE</scope>
    <source>
        <strain evidence="11">23406</strain>
    </source>
</reference>
<dbReference type="InterPro" id="IPR036890">
    <property type="entry name" value="HATPase_C_sf"/>
</dbReference>
<comment type="subcellular location">
    <subcellularLocation>
        <location evidence="2">Membrane</location>
    </subcellularLocation>
</comment>
<sequence length="362" mass="40813">MAGLIVRRKRYVEAGRVLNRLAEGDTDRPVSESECKDKDMRAKLDRVRWRMVEMKDEAAEKERKNREAIAAVAHDLKTPIAVIAGYTEAMADGIYGEEYFDKILQKTTEMNETVLSLVESARADGEKNGNFRQVGARAYWEGVLSNLAVITEESGVRLKWSKIPDVTLRINENEVARVIQNLVTNALRYVGDKKRIEVSFSKKNARLYVSVRDFGTGMTKETAEHVFDRFYRAESARTERNSGLGLYIAKTVVENHGGAIGVRSRPGKGTCFTFYLPLIFVSGKNRNLSGTAFERMPRVARILLVLLFGWVFGCSYRFSRFRYTGTISTLIGGFVAIGLMPLVWVFDLIDVALTGRISYLCD</sequence>
<evidence type="ECO:0000259" key="10">
    <source>
        <dbReference type="PROSITE" id="PS50109"/>
    </source>
</evidence>
<dbReference type="Proteomes" id="UP000886891">
    <property type="component" value="Unassembled WGS sequence"/>
</dbReference>
<dbReference type="Pfam" id="PF00512">
    <property type="entry name" value="HisKA"/>
    <property type="match status" value="1"/>
</dbReference>
<evidence type="ECO:0000256" key="3">
    <source>
        <dbReference type="ARBA" id="ARBA00012438"/>
    </source>
</evidence>
<keyword evidence="9" id="KW-0812">Transmembrane</keyword>
<proteinExistence type="predicted"/>
<dbReference type="InterPro" id="IPR003661">
    <property type="entry name" value="HisK_dim/P_dom"/>
</dbReference>
<dbReference type="SMART" id="SM00388">
    <property type="entry name" value="HisKA"/>
    <property type="match status" value="1"/>
</dbReference>
<dbReference type="Gene3D" id="3.30.565.10">
    <property type="entry name" value="Histidine kinase-like ATPase, C-terminal domain"/>
    <property type="match status" value="1"/>
</dbReference>
<keyword evidence="4" id="KW-0597">Phosphoprotein</keyword>
<dbReference type="CDD" id="cd00082">
    <property type="entry name" value="HisKA"/>
    <property type="match status" value="1"/>
</dbReference>
<keyword evidence="6 11" id="KW-0418">Kinase</keyword>
<dbReference type="GO" id="GO:0005886">
    <property type="term" value="C:plasma membrane"/>
    <property type="evidence" value="ECO:0007669"/>
    <property type="project" value="TreeGrafter"/>
</dbReference>
<evidence type="ECO:0000256" key="4">
    <source>
        <dbReference type="ARBA" id="ARBA00022553"/>
    </source>
</evidence>
<comment type="catalytic activity">
    <reaction evidence="1">
        <text>ATP + protein L-histidine = ADP + protein N-phospho-L-histidine.</text>
        <dbReference type="EC" id="2.7.13.3"/>
    </reaction>
</comment>
<keyword evidence="5" id="KW-0808">Transferase</keyword>
<evidence type="ECO:0000313" key="11">
    <source>
        <dbReference type="EMBL" id="HIV00218.1"/>
    </source>
</evidence>
<protein>
    <recommendedName>
        <fullName evidence="3">histidine kinase</fullName>
        <ecNumber evidence="3">2.7.13.3</ecNumber>
    </recommendedName>
</protein>
<comment type="caution">
    <text evidence="11">The sequence shown here is derived from an EMBL/GenBank/DDBJ whole genome shotgun (WGS) entry which is preliminary data.</text>
</comment>
<evidence type="ECO:0000256" key="6">
    <source>
        <dbReference type="ARBA" id="ARBA00022777"/>
    </source>
</evidence>
<dbReference type="PANTHER" id="PTHR45453">
    <property type="entry name" value="PHOSPHATE REGULON SENSOR PROTEIN PHOR"/>
    <property type="match status" value="1"/>
</dbReference>
<dbReference type="Gene3D" id="1.10.287.130">
    <property type="match status" value="1"/>
</dbReference>
<feature type="transmembrane region" description="Helical" evidence="9">
    <location>
        <begin position="330"/>
        <end position="349"/>
    </location>
</feature>
<dbReference type="SUPFAM" id="SSF55874">
    <property type="entry name" value="ATPase domain of HSP90 chaperone/DNA topoisomerase II/histidine kinase"/>
    <property type="match status" value="1"/>
</dbReference>
<dbReference type="InterPro" id="IPR005467">
    <property type="entry name" value="His_kinase_dom"/>
</dbReference>
<dbReference type="EC" id="2.7.13.3" evidence="3"/>
<evidence type="ECO:0000256" key="1">
    <source>
        <dbReference type="ARBA" id="ARBA00000085"/>
    </source>
</evidence>
<evidence type="ECO:0000256" key="7">
    <source>
        <dbReference type="ARBA" id="ARBA00023012"/>
    </source>
</evidence>
<feature type="transmembrane region" description="Helical" evidence="9">
    <location>
        <begin position="299"/>
        <end position="318"/>
    </location>
</feature>
<dbReference type="InterPro" id="IPR050351">
    <property type="entry name" value="BphY/WalK/GraS-like"/>
</dbReference>
<dbReference type="InterPro" id="IPR003594">
    <property type="entry name" value="HATPase_dom"/>
</dbReference>
<name>A0A9D1SX21_9FIRM</name>
<evidence type="ECO:0000256" key="8">
    <source>
        <dbReference type="SAM" id="Coils"/>
    </source>
</evidence>
<dbReference type="PRINTS" id="PR00344">
    <property type="entry name" value="BCTRLSENSOR"/>
</dbReference>
<dbReference type="Pfam" id="PF02518">
    <property type="entry name" value="HATPase_c"/>
    <property type="match status" value="1"/>
</dbReference>
<keyword evidence="8" id="KW-0175">Coiled coil</keyword>
<dbReference type="PROSITE" id="PS50109">
    <property type="entry name" value="HIS_KIN"/>
    <property type="match status" value="1"/>
</dbReference>
<dbReference type="GO" id="GO:0004721">
    <property type="term" value="F:phosphoprotein phosphatase activity"/>
    <property type="evidence" value="ECO:0007669"/>
    <property type="project" value="TreeGrafter"/>
</dbReference>
<keyword evidence="9" id="KW-0472">Membrane</keyword>
<organism evidence="11 12">
    <name type="scientific">Candidatus Stercoripulliclostridium merdipullorum</name>
    <dbReference type="NCBI Taxonomy" id="2840952"/>
    <lineage>
        <taxon>Bacteria</taxon>
        <taxon>Bacillati</taxon>
        <taxon>Bacillota</taxon>
        <taxon>Clostridia</taxon>
        <taxon>Eubacteriales</taxon>
        <taxon>Candidatus Stercoripulliclostridium</taxon>
    </lineage>
</organism>
<dbReference type="GO" id="GO:0000155">
    <property type="term" value="F:phosphorelay sensor kinase activity"/>
    <property type="evidence" value="ECO:0007669"/>
    <property type="project" value="InterPro"/>
</dbReference>
<gene>
    <name evidence="11" type="ORF">IAB14_03775</name>
</gene>
<dbReference type="EMBL" id="DVOH01000025">
    <property type="protein sequence ID" value="HIV00218.1"/>
    <property type="molecule type" value="Genomic_DNA"/>
</dbReference>